<name>A0ABV5MMQ7_9ACTN</name>
<protein>
    <submittedName>
        <fullName evidence="2">MarR family winged helix-turn-helix transcriptional regulator</fullName>
    </submittedName>
</protein>
<organism evidence="2 3">
    <name type="scientific">Dactylosporangium vinaceum</name>
    <dbReference type="NCBI Taxonomy" id="53362"/>
    <lineage>
        <taxon>Bacteria</taxon>
        <taxon>Bacillati</taxon>
        <taxon>Actinomycetota</taxon>
        <taxon>Actinomycetes</taxon>
        <taxon>Micromonosporales</taxon>
        <taxon>Micromonosporaceae</taxon>
        <taxon>Dactylosporangium</taxon>
    </lineage>
</organism>
<dbReference type="SUPFAM" id="SSF46785">
    <property type="entry name" value="Winged helix' DNA-binding domain"/>
    <property type="match status" value="1"/>
</dbReference>
<feature type="domain" description="HTH marR-type" evidence="1">
    <location>
        <begin position="1"/>
        <end position="144"/>
    </location>
</feature>
<dbReference type="RefSeq" id="WP_223092338.1">
    <property type="nucleotide sequence ID" value="NZ_CP061913.1"/>
</dbReference>
<dbReference type="SMART" id="SM00347">
    <property type="entry name" value="HTH_MARR"/>
    <property type="match status" value="1"/>
</dbReference>
<dbReference type="InterPro" id="IPR036390">
    <property type="entry name" value="WH_DNA-bd_sf"/>
</dbReference>
<dbReference type="PROSITE" id="PS50995">
    <property type="entry name" value="HTH_MARR_2"/>
    <property type="match status" value="1"/>
</dbReference>
<dbReference type="Pfam" id="PF12802">
    <property type="entry name" value="MarR_2"/>
    <property type="match status" value="1"/>
</dbReference>
<keyword evidence="3" id="KW-1185">Reference proteome</keyword>
<comment type="caution">
    <text evidence="2">The sequence shown here is derived from an EMBL/GenBank/DDBJ whole genome shotgun (WGS) entry which is preliminary data.</text>
</comment>
<reference evidence="2 3" key="1">
    <citation type="submission" date="2024-09" db="EMBL/GenBank/DDBJ databases">
        <authorList>
            <person name="Sun Q."/>
            <person name="Mori K."/>
        </authorList>
    </citation>
    <scope>NUCLEOTIDE SEQUENCE [LARGE SCALE GENOMIC DNA]</scope>
    <source>
        <strain evidence="2 3">JCM 3307</strain>
    </source>
</reference>
<sequence length="154" mass="16735">MRRSTRKAQTPDLGVLAARLLFGLQAELFARAAALGFDDVGPRHGAVLAYLDEEGIRLADLARLAGRNKQTIAAILDELEQLGYVHRTADPADRRAKLIRPTDRGRAIMRISDEIVADIEARHARRLGAGAYVAFVTALDMVSGGGSDRHAEHV</sequence>
<dbReference type="EMBL" id="JBHMCA010000071">
    <property type="protein sequence ID" value="MFB9450150.1"/>
    <property type="molecule type" value="Genomic_DNA"/>
</dbReference>
<evidence type="ECO:0000313" key="3">
    <source>
        <dbReference type="Proteomes" id="UP001589608"/>
    </source>
</evidence>
<gene>
    <name evidence="2" type="ORF">ACFFTR_44325</name>
</gene>
<dbReference type="Proteomes" id="UP001589608">
    <property type="component" value="Unassembled WGS sequence"/>
</dbReference>
<dbReference type="PANTHER" id="PTHR33164:SF57">
    <property type="entry name" value="MARR-FAMILY TRANSCRIPTIONAL REGULATOR"/>
    <property type="match status" value="1"/>
</dbReference>
<dbReference type="InterPro" id="IPR039422">
    <property type="entry name" value="MarR/SlyA-like"/>
</dbReference>
<dbReference type="Gene3D" id="1.10.10.10">
    <property type="entry name" value="Winged helix-like DNA-binding domain superfamily/Winged helix DNA-binding domain"/>
    <property type="match status" value="1"/>
</dbReference>
<dbReference type="InterPro" id="IPR036388">
    <property type="entry name" value="WH-like_DNA-bd_sf"/>
</dbReference>
<proteinExistence type="predicted"/>
<evidence type="ECO:0000259" key="1">
    <source>
        <dbReference type="PROSITE" id="PS50995"/>
    </source>
</evidence>
<dbReference type="InterPro" id="IPR000835">
    <property type="entry name" value="HTH_MarR-typ"/>
</dbReference>
<dbReference type="PANTHER" id="PTHR33164">
    <property type="entry name" value="TRANSCRIPTIONAL REGULATOR, MARR FAMILY"/>
    <property type="match status" value="1"/>
</dbReference>
<dbReference type="PRINTS" id="PR00598">
    <property type="entry name" value="HTHMARR"/>
</dbReference>
<accession>A0ABV5MMQ7</accession>
<evidence type="ECO:0000313" key="2">
    <source>
        <dbReference type="EMBL" id="MFB9450150.1"/>
    </source>
</evidence>